<dbReference type="InterPro" id="IPR004178">
    <property type="entry name" value="CaM-bd_dom"/>
</dbReference>
<evidence type="ECO:0000313" key="2">
    <source>
        <dbReference type="EMBL" id="CAF4595834.1"/>
    </source>
</evidence>
<feature type="non-terminal residue" evidence="2">
    <location>
        <position position="46"/>
    </location>
</feature>
<dbReference type="GO" id="GO:0016020">
    <property type="term" value="C:membrane"/>
    <property type="evidence" value="ECO:0007669"/>
    <property type="project" value="InterPro"/>
</dbReference>
<organism evidence="2 4">
    <name type="scientific">Rotaria magnacalcarata</name>
    <dbReference type="NCBI Taxonomy" id="392030"/>
    <lineage>
        <taxon>Eukaryota</taxon>
        <taxon>Metazoa</taxon>
        <taxon>Spiralia</taxon>
        <taxon>Gnathifera</taxon>
        <taxon>Rotifera</taxon>
        <taxon>Eurotatoria</taxon>
        <taxon>Bdelloidea</taxon>
        <taxon>Philodinida</taxon>
        <taxon>Philodinidae</taxon>
        <taxon>Rotaria</taxon>
    </lineage>
</organism>
<sequence>MLIQYVQAQRKLLTSIHYLRKIKQQQRKLIDNCVTLLELYNVQHNT</sequence>
<dbReference type="SUPFAM" id="SSF81327">
    <property type="entry name" value="Small-conductance potassium channel"/>
    <property type="match status" value="1"/>
</dbReference>
<dbReference type="Pfam" id="PF02888">
    <property type="entry name" value="CaMBD"/>
    <property type="match status" value="1"/>
</dbReference>
<gene>
    <name evidence="2" type="ORF">SMN809_LOCUS38867</name>
    <name evidence="3" type="ORF">SMN809_LOCUS55691</name>
</gene>
<reference evidence="2" key="1">
    <citation type="submission" date="2021-02" db="EMBL/GenBank/DDBJ databases">
        <authorList>
            <person name="Nowell W R."/>
        </authorList>
    </citation>
    <scope>NUCLEOTIDE SEQUENCE</scope>
</reference>
<name>A0A8S2Z2M3_9BILA</name>
<evidence type="ECO:0000259" key="1">
    <source>
        <dbReference type="Pfam" id="PF02888"/>
    </source>
</evidence>
<proteinExistence type="predicted"/>
<feature type="domain" description="Calmodulin-binding" evidence="1">
    <location>
        <begin position="7"/>
        <end position="40"/>
    </location>
</feature>
<evidence type="ECO:0000313" key="4">
    <source>
        <dbReference type="Proteomes" id="UP000676336"/>
    </source>
</evidence>
<dbReference type="EMBL" id="CAJOBI010197370">
    <property type="protein sequence ID" value="CAF4980500.1"/>
    <property type="molecule type" value="Genomic_DNA"/>
</dbReference>
<dbReference type="Gene3D" id="1.10.287.70">
    <property type="match status" value="1"/>
</dbReference>
<dbReference type="AlphaFoldDB" id="A0A8S2Z2M3"/>
<dbReference type="InterPro" id="IPR036122">
    <property type="entry name" value="CaM-bd_dom_sf"/>
</dbReference>
<dbReference type="EMBL" id="CAJOBI010102714">
    <property type="protein sequence ID" value="CAF4595834.1"/>
    <property type="molecule type" value="Genomic_DNA"/>
</dbReference>
<dbReference type="Proteomes" id="UP000676336">
    <property type="component" value="Unassembled WGS sequence"/>
</dbReference>
<dbReference type="GO" id="GO:0015269">
    <property type="term" value="F:calcium-activated potassium channel activity"/>
    <property type="evidence" value="ECO:0007669"/>
    <property type="project" value="InterPro"/>
</dbReference>
<comment type="caution">
    <text evidence="2">The sequence shown here is derived from an EMBL/GenBank/DDBJ whole genome shotgun (WGS) entry which is preliminary data.</text>
</comment>
<dbReference type="GO" id="GO:0005516">
    <property type="term" value="F:calmodulin binding"/>
    <property type="evidence" value="ECO:0007669"/>
    <property type="project" value="InterPro"/>
</dbReference>
<accession>A0A8S2Z2M3</accession>
<protein>
    <recommendedName>
        <fullName evidence="1">Calmodulin-binding domain-containing protein</fullName>
    </recommendedName>
</protein>
<evidence type="ECO:0000313" key="3">
    <source>
        <dbReference type="EMBL" id="CAF4980500.1"/>
    </source>
</evidence>